<accession>A0AA35UYF7</accession>
<feature type="domain" description="CinA C-terminal" evidence="1">
    <location>
        <begin position="12"/>
        <end position="163"/>
    </location>
</feature>
<dbReference type="GO" id="GO:0019159">
    <property type="term" value="F:nicotinamide-nucleotide amidase activity"/>
    <property type="evidence" value="ECO:0007669"/>
    <property type="project" value="UniProtKB-EC"/>
</dbReference>
<sequence>MDAQGDREMYVLAGKVGRQLQDRGRRLVTAESCTGGWIAQCVTSVPGSSGWFERGFVTYSNESKQELLGVPARLIATHGAVSAETVAAMVGGALAHSRADCAVAVSGIAGPEGGSPDKPVGTVWLAWQLKGEAPLTRCFRFEGDREAVRRQAVMAALEGLTDVCSGAS</sequence>
<dbReference type="EC" id="3.5.1.42" evidence="2"/>
<dbReference type="InterPro" id="IPR036653">
    <property type="entry name" value="CinA-like_C"/>
</dbReference>
<dbReference type="Proteomes" id="UP001158598">
    <property type="component" value="Chromosome"/>
</dbReference>
<dbReference type="InterPro" id="IPR008136">
    <property type="entry name" value="CinA_C"/>
</dbReference>
<reference evidence="2" key="1">
    <citation type="submission" date="2023-03" db="EMBL/GenBank/DDBJ databases">
        <authorList>
            <person name="Pearce D."/>
        </authorList>
    </citation>
    <scope>NUCLEOTIDE SEQUENCE</scope>
    <source>
        <strain evidence="2">Mc</strain>
    </source>
</reference>
<protein>
    <submittedName>
        <fullName evidence="2">NMN aminohydrolase</fullName>
        <ecNumber evidence="2">3.5.1.42</ecNumber>
    </submittedName>
</protein>
<evidence type="ECO:0000313" key="3">
    <source>
        <dbReference type="Proteomes" id="UP001158598"/>
    </source>
</evidence>
<keyword evidence="2" id="KW-0378">Hydrolase</keyword>
<evidence type="ECO:0000259" key="1">
    <source>
        <dbReference type="Pfam" id="PF02464"/>
    </source>
</evidence>
<name>A0AA35UYF7_METCP</name>
<proteinExistence type="predicted"/>
<dbReference type="NCBIfam" id="TIGR00199">
    <property type="entry name" value="PncC_domain"/>
    <property type="match status" value="1"/>
</dbReference>
<organism evidence="2 3">
    <name type="scientific">Methylococcus capsulatus</name>
    <dbReference type="NCBI Taxonomy" id="414"/>
    <lineage>
        <taxon>Bacteria</taxon>
        <taxon>Pseudomonadati</taxon>
        <taxon>Pseudomonadota</taxon>
        <taxon>Gammaproteobacteria</taxon>
        <taxon>Methylococcales</taxon>
        <taxon>Methylococcaceae</taxon>
        <taxon>Methylococcus</taxon>
    </lineage>
</organism>
<dbReference type="Gene3D" id="3.90.950.20">
    <property type="entry name" value="CinA-like"/>
    <property type="match status" value="1"/>
</dbReference>
<gene>
    <name evidence="2" type="primary">pncC</name>
    <name evidence="2" type="ORF">MCNOR_0985</name>
</gene>
<dbReference type="SUPFAM" id="SSF142433">
    <property type="entry name" value="CinA-like"/>
    <property type="match status" value="1"/>
</dbReference>
<dbReference type="Pfam" id="PF02464">
    <property type="entry name" value="CinA"/>
    <property type="match status" value="1"/>
</dbReference>
<dbReference type="EMBL" id="OX458332">
    <property type="protein sequence ID" value="CAI8769069.1"/>
    <property type="molecule type" value="Genomic_DNA"/>
</dbReference>
<dbReference type="AlphaFoldDB" id="A0AA35UYF7"/>
<evidence type="ECO:0000313" key="2">
    <source>
        <dbReference type="EMBL" id="CAI8769069.1"/>
    </source>
</evidence>